<dbReference type="EMBL" id="MU394330">
    <property type="protein sequence ID" value="KAI6085013.1"/>
    <property type="molecule type" value="Genomic_DNA"/>
</dbReference>
<sequence>MDPDAEFSFVLPASPQAFSPPEPVSGATLYDLEVARREKLRSRGRVATGCGEIDEAALLGGFERGSVVGVSAEDGDFGLLVGLQTAARAVVFGAAQRAAIITTLAAPVILPTLRDVIRVQVQAKLGPVVARQQQPAVVNAEVRRCLERVSVSRVFDVEGLWEVIGELETPLAPPVPATAPPLQGETTPPAIGDGDEDGNREALSSSPLSLLDSPSPPDSPSWEHAKAPAHHSPPSAQPRIEQAEVGDSEDDEDEELEFSQPSSSPLVQPPPPSLPPSPALPPLRPSIASPTPAPLPPPEKPIPTDEKPVREEEVVEAKDKVTTENHVPELILITHFSTLLTNLFTRAADNKASAHTTLQLLSSHLRSLARSSSASPLIILLNSTNAAASASTSTSTTNTTSGSIPSSGPGVQNRPLEPTLRSIFNSAPPSAAVAGAGNKRNKPAFGITFAQFLDLHLLCTRVPRTRKDAETLFAPPAGGTAREVRYGWVVEVLLDELGVWDGSSDDNDDGGGEGKGTGKETGQGMQSKIPERKRLNREQRWGAVDVRGGVVLVDLFPGARQQQPQVAKGPMRVAAGFGGPPSRGL</sequence>
<gene>
    <name evidence="1" type="ORF">F4821DRAFT_241712</name>
</gene>
<keyword evidence="2" id="KW-1185">Reference proteome</keyword>
<evidence type="ECO:0000313" key="1">
    <source>
        <dbReference type="EMBL" id="KAI6085013.1"/>
    </source>
</evidence>
<protein>
    <submittedName>
        <fullName evidence="1">Uncharacterized protein</fullName>
    </submittedName>
</protein>
<comment type="caution">
    <text evidence="1">The sequence shown here is derived from an EMBL/GenBank/DDBJ whole genome shotgun (WGS) entry which is preliminary data.</text>
</comment>
<organism evidence="1 2">
    <name type="scientific">Hypoxylon rubiginosum</name>
    <dbReference type="NCBI Taxonomy" id="110542"/>
    <lineage>
        <taxon>Eukaryota</taxon>
        <taxon>Fungi</taxon>
        <taxon>Dikarya</taxon>
        <taxon>Ascomycota</taxon>
        <taxon>Pezizomycotina</taxon>
        <taxon>Sordariomycetes</taxon>
        <taxon>Xylariomycetidae</taxon>
        <taxon>Xylariales</taxon>
        <taxon>Hypoxylaceae</taxon>
        <taxon>Hypoxylon</taxon>
    </lineage>
</organism>
<evidence type="ECO:0000313" key="2">
    <source>
        <dbReference type="Proteomes" id="UP001497680"/>
    </source>
</evidence>
<reference evidence="1 2" key="1">
    <citation type="journal article" date="2022" name="New Phytol.">
        <title>Ecological generalism drives hyperdiversity of secondary metabolite gene clusters in xylarialean endophytes.</title>
        <authorList>
            <person name="Franco M.E.E."/>
            <person name="Wisecaver J.H."/>
            <person name="Arnold A.E."/>
            <person name="Ju Y.M."/>
            <person name="Slot J.C."/>
            <person name="Ahrendt S."/>
            <person name="Moore L.P."/>
            <person name="Eastman K.E."/>
            <person name="Scott K."/>
            <person name="Konkel Z."/>
            <person name="Mondo S.J."/>
            <person name="Kuo A."/>
            <person name="Hayes R.D."/>
            <person name="Haridas S."/>
            <person name="Andreopoulos B."/>
            <person name="Riley R."/>
            <person name="LaButti K."/>
            <person name="Pangilinan J."/>
            <person name="Lipzen A."/>
            <person name="Amirebrahimi M."/>
            <person name="Yan J."/>
            <person name="Adam C."/>
            <person name="Keymanesh K."/>
            <person name="Ng V."/>
            <person name="Louie K."/>
            <person name="Northen T."/>
            <person name="Drula E."/>
            <person name="Henrissat B."/>
            <person name="Hsieh H.M."/>
            <person name="Youens-Clark K."/>
            <person name="Lutzoni F."/>
            <person name="Miadlikowska J."/>
            <person name="Eastwood D.C."/>
            <person name="Hamelin R.C."/>
            <person name="Grigoriev I.V."/>
            <person name="U'Ren J.M."/>
        </authorList>
    </citation>
    <scope>NUCLEOTIDE SEQUENCE [LARGE SCALE GENOMIC DNA]</scope>
    <source>
        <strain evidence="1 2">ER1909</strain>
    </source>
</reference>
<proteinExistence type="predicted"/>
<name>A0ACC0CXI6_9PEZI</name>
<dbReference type="Proteomes" id="UP001497680">
    <property type="component" value="Unassembled WGS sequence"/>
</dbReference>
<accession>A0ACC0CXI6</accession>